<dbReference type="WBParaSite" id="MCU_000826-RD">
    <property type="protein sequence ID" value="MCU_000826-RD"/>
    <property type="gene ID" value="MCU_000826"/>
</dbReference>
<dbReference type="InterPro" id="IPR003598">
    <property type="entry name" value="Ig_sub2"/>
</dbReference>
<dbReference type="GO" id="GO:0005886">
    <property type="term" value="C:plasma membrane"/>
    <property type="evidence" value="ECO:0007669"/>
    <property type="project" value="TreeGrafter"/>
</dbReference>
<evidence type="ECO:0000256" key="5">
    <source>
        <dbReference type="ARBA" id="ARBA00023319"/>
    </source>
</evidence>
<sequence>MVVYFGRNYIIKELQITIPSNDNLECQLRFGSFEVRNLTINVRSDCKPIDDHDGYMQFSCKPQSLDNLPFNQVEFSTDEINKLKILGVPIQYPTLTLSTSEATNSEGSPVFDVVCTAVPCAESCDSLGEVATCDGLMLLRQPLHGGASSVVIHHGQLRPLWSELLQDLTITVNQDSRMVARIPRTYKFVGQYQCACDSTDAIKTRILSTSTTFQTSDFANEAVFRRNYSVAYLGGRQELKDGTSGVIVLSTSGNGGYFQMAARALTLAFTLQTKVEWVEDGQPKSSEASHPQEDVVRLFPDVEALANYTITASSVVPNDVYPDIRDGETVTYHWGFPGQPSSVVTDVFRIVDADKEPSEFVRAWVVSKTDSLLHILVFCQHSNSTSTFNNEVSVELLSYGCGPDEEPNLSATFGLNGSEAIVIALPEGSEFQALTYGLAVNIILRDYSTSHRYELQANVNKNRTTILDIEPFGMVRLKYELEAAKFEVSVTKYFTTPQADEVRVELSLEIPSPILLDNLDCTRGSLKLTPAWNPIKAQKYPLRRVPTTFDFRAPKHLKNLEFFVELVVGKENKTATISVPNPHHEKISIEFEGATGMLSWTFVSPEIRPAVKDYSVVVSTEDVGCGPKETLPLHDLATLNCTATSGCSTHFWGVDQLLKNKEIPANYVVTISPKYRTFTENQTVLGVPSELAFAHGLKGHSIISVDKESASSRSQIVTLLPFRKTPCGTAKAEDMDATFELTAYAILTRGKVEMPIEGVEYAKLEPSDYGIGGIYKVDNLQPGREYKIRGFLKYPGPLSDAMSPPVTFTTPDEICIPQKYAIKEPGESLNFNCSAAVGTDARFRKEVVWHRVGGAPMPEGVFSRTASFPDARGFLNASLSIPSINDSHAGVYCCSPEPPVEHFYGQPARCAEFLLIVNDLTLDRYSHDVNPGMAVSITCSTNQAGDLCWRRLDGRLVPQTRHTPMSNATRGGQSLTLFLPKVTAEDAGDYQCLLKPTEGDDKASQTFSLRINETLTLKRSPLAVNEVKFGDSITLTCESRGIDEGVQKLWWSRYVPAEEKFEALGTTEDGPYEITEGMDASRKVTLRVRTTPTSQGRYVCAAFPRALLQLTREEMLPMTVVLQKAVQYASVDIDYESVVEMSKPVKLGDSGEALLRCTGYPSSSHERLEWAFKEADKDTVYLIGDQHLGDLTPSNRDRVSELLRCFRPGLNKTFASWPGSEFYNPQTNTTELYSPEEIDMLVLTKFTQDPACESVRGHLVCQYRRLNPLLPSLLQPEFVDFTRRSQHSNGTARAIISLEEIREFLEENPVQGSASQFGADPNAKESPYRLQMATCLLILLIEFCLI</sequence>
<feature type="domain" description="Ig-like" evidence="6">
    <location>
        <begin position="898"/>
        <end position="1008"/>
    </location>
</feature>
<evidence type="ECO:0000313" key="7">
    <source>
        <dbReference type="WBParaSite" id="MCU_000826-RD"/>
    </source>
</evidence>
<dbReference type="SMART" id="SM00408">
    <property type="entry name" value="IGc2"/>
    <property type="match status" value="2"/>
</dbReference>
<dbReference type="SMART" id="SM00409">
    <property type="entry name" value="IG"/>
    <property type="match status" value="3"/>
</dbReference>
<evidence type="ECO:0000256" key="3">
    <source>
        <dbReference type="ARBA" id="ARBA00023157"/>
    </source>
</evidence>
<name>A0A5K3EKC5_MESCO</name>
<evidence type="ECO:0000259" key="6">
    <source>
        <dbReference type="PROSITE" id="PS50835"/>
    </source>
</evidence>
<comment type="subcellular location">
    <subcellularLocation>
        <location evidence="1">Membrane</location>
        <topology evidence="1">Single-pass type I membrane protein</topology>
    </subcellularLocation>
</comment>
<dbReference type="PROSITE" id="PS50835">
    <property type="entry name" value="IG_LIKE"/>
    <property type="match status" value="3"/>
</dbReference>
<dbReference type="InterPro" id="IPR051275">
    <property type="entry name" value="Cell_adhesion_signaling"/>
</dbReference>
<dbReference type="PANTHER" id="PTHR11640">
    <property type="entry name" value="NEPHRIN"/>
    <property type="match status" value="1"/>
</dbReference>
<dbReference type="InterPro" id="IPR003599">
    <property type="entry name" value="Ig_sub"/>
</dbReference>
<dbReference type="InterPro" id="IPR007110">
    <property type="entry name" value="Ig-like_dom"/>
</dbReference>
<dbReference type="SUPFAM" id="SSF48726">
    <property type="entry name" value="Immunoglobulin"/>
    <property type="match status" value="2"/>
</dbReference>
<keyword evidence="5" id="KW-0393">Immunoglobulin domain</keyword>
<accession>A0A5K3EKC5</accession>
<dbReference type="InterPro" id="IPR013783">
    <property type="entry name" value="Ig-like_fold"/>
</dbReference>
<reference evidence="7" key="1">
    <citation type="submission" date="2019-11" db="UniProtKB">
        <authorList>
            <consortium name="WormBaseParasite"/>
        </authorList>
    </citation>
    <scope>IDENTIFICATION</scope>
</reference>
<evidence type="ECO:0000256" key="2">
    <source>
        <dbReference type="ARBA" id="ARBA00023136"/>
    </source>
</evidence>
<dbReference type="GO" id="GO:0098609">
    <property type="term" value="P:cell-cell adhesion"/>
    <property type="evidence" value="ECO:0007669"/>
    <property type="project" value="TreeGrafter"/>
</dbReference>
<keyword evidence="4" id="KW-0325">Glycoprotein</keyword>
<feature type="domain" description="Ig-like" evidence="6">
    <location>
        <begin position="1030"/>
        <end position="1102"/>
    </location>
</feature>
<evidence type="ECO:0000256" key="4">
    <source>
        <dbReference type="ARBA" id="ARBA00023180"/>
    </source>
</evidence>
<dbReference type="PANTHER" id="PTHR11640:SF158">
    <property type="entry name" value="V-SET AND IMMUNOGLOBULIN DOMAIN-CONTAINING PROTEIN 10-LIKE 2"/>
    <property type="match status" value="1"/>
</dbReference>
<dbReference type="Gene3D" id="2.60.40.10">
    <property type="entry name" value="Immunoglobulins"/>
    <property type="match status" value="1"/>
</dbReference>
<proteinExistence type="predicted"/>
<dbReference type="InterPro" id="IPR013151">
    <property type="entry name" value="Immunoglobulin_dom"/>
</dbReference>
<protein>
    <submittedName>
        <fullName evidence="7">Ig-like domain-containing protein</fullName>
    </submittedName>
</protein>
<dbReference type="GO" id="GO:0050839">
    <property type="term" value="F:cell adhesion molecule binding"/>
    <property type="evidence" value="ECO:0007669"/>
    <property type="project" value="TreeGrafter"/>
</dbReference>
<dbReference type="Pfam" id="PF00047">
    <property type="entry name" value="ig"/>
    <property type="match status" value="1"/>
</dbReference>
<feature type="domain" description="Ig-like" evidence="6">
    <location>
        <begin position="804"/>
        <end position="894"/>
    </location>
</feature>
<keyword evidence="3" id="KW-1015">Disulfide bond</keyword>
<organism evidence="7">
    <name type="scientific">Mesocestoides corti</name>
    <name type="common">Flatworm</name>
    <dbReference type="NCBI Taxonomy" id="53468"/>
    <lineage>
        <taxon>Eukaryota</taxon>
        <taxon>Metazoa</taxon>
        <taxon>Spiralia</taxon>
        <taxon>Lophotrochozoa</taxon>
        <taxon>Platyhelminthes</taxon>
        <taxon>Cestoda</taxon>
        <taxon>Eucestoda</taxon>
        <taxon>Cyclophyllidea</taxon>
        <taxon>Mesocestoididae</taxon>
        <taxon>Mesocestoides</taxon>
    </lineage>
</organism>
<dbReference type="GO" id="GO:0005911">
    <property type="term" value="C:cell-cell junction"/>
    <property type="evidence" value="ECO:0007669"/>
    <property type="project" value="TreeGrafter"/>
</dbReference>
<keyword evidence="2" id="KW-0472">Membrane</keyword>
<evidence type="ECO:0000256" key="1">
    <source>
        <dbReference type="ARBA" id="ARBA00004479"/>
    </source>
</evidence>
<dbReference type="InterPro" id="IPR036179">
    <property type="entry name" value="Ig-like_dom_sf"/>
</dbReference>